<evidence type="ECO:0000313" key="1">
    <source>
        <dbReference type="EMBL" id="ELW63290.1"/>
    </source>
</evidence>
<protein>
    <submittedName>
        <fullName evidence="1">Uncharacterized protein</fullName>
    </submittedName>
</protein>
<dbReference type="InParanoid" id="L9KK07"/>
<proteinExistence type="predicted"/>
<accession>L9KK07</accession>
<dbReference type="EMBL" id="KB320787">
    <property type="protein sequence ID" value="ELW63290.1"/>
    <property type="molecule type" value="Genomic_DNA"/>
</dbReference>
<dbReference type="AlphaFoldDB" id="L9KK07"/>
<reference evidence="2" key="2">
    <citation type="journal article" date="2013" name="Nat. Commun.">
        <title>Genome of the Chinese tree shrew.</title>
        <authorList>
            <person name="Fan Y."/>
            <person name="Huang Z.Y."/>
            <person name="Cao C.C."/>
            <person name="Chen C.S."/>
            <person name="Chen Y.X."/>
            <person name="Fan D.D."/>
            <person name="He J."/>
            <person name="Hou H.L."/>
            <person name="Hu L."/>
            <person name="Hu X.T."/>
            <person name="Jiang X.T."/>
            <person name="Lai R."/>
            <person name="Lang Y.S."/>
            <person name="Liang B."/>
            <person name="Liao S.G."/>
            <person name="Mu D."/>
            <person name="Ma Y.Y."/>
            <person name="Niu Y.Y."/>
            <person name="Sun X.Q."/>
            <person name="Xia J.Q."/>
            <person name="Xiao J."/>
            <person name="Xiong Z.Q."/>
            <person name="Xu L."/>
            <person name="Yang L."/>
            <person name="Zhang Y."/>
            <person name="Zhao W."/>
            <person name="Zhao X.D."/>
            <person name="Zheng Y.T."/>
            <person name="Zhou J.M."/>
            <person name="Zhu Y.B."/>
            <person name="Zhang G.J."/>
            <person name="Wang J."/>
            <person name="Yao Y.G."/>
        </authorList>
    </citation>
    <scope>NUCLEOTIDE SEQUENCE [LARGE SCALE GENOMIC DNA]</scope>
</reference>
<dbReference type="Proteomes" id="UP000011518">
    <property type="component" value="Unassembled WGS sequence"/>
</dbReference>
<organism evidence="1 2">
    <name type="scientific">Tupaia chinensis</name>
    <name type="common">Chinese tree shrew</name>
    <name type="synonym">Tupaia belangeri chinensis</name>
    <dbReference type="NCBI Taxonomy" id="246437"/>
    <lineage>
        <taxon>Eukaryota</taxon>
        <taxon>Metazoa</taxon>
        <taxon>Chordata</taxon>
        <taxon>Craniata</taxon>
        <taxon>Vertebrata</taxon>
        <taxon>Euteleostomi</taxon>
        <taxon>Mammalia</taxon>
        <taxon>Eutheria</taxon>
        <taxon>Euarchontoglires</taxon>
        <taxon>Scandentia</taxon>
        <taxon>Tupaiidae</taxon>
        <taxon>Tupaia</taxon>
    </lineage>
</organism>
<sequence length="163" mass="17332">MRATLVLWAAAARSLHSPAFVLEGECAEQQLALHAPLLFSPWLMPVVTGAGEQRLHLLTSGFALTCGFEDESGCVFILTQKCGPSGAVPSLLQWAAYSREGTRPLGASGSPSVNGSDEGTYMSSSWRHLEHPAHSKCPDITGYAEGPSLRDRVCSNSGMSMPI</sequence>
<name>L9KK07_TUPCH</name>
<gene>
    <name evidence="1" type="ORF">TREES_T100014123</name>
</gene>
<evidence type="ECO:0000313" key="2">
    <source>
        <dbReference type="Proteomes" id="UP000011518"/>
    </source>
</evidence>
<keyword evidence="2" id="KW-1185">Reference proteome</keyword>
<reference evidence="2" key="1">
    <citation type="submission" date="2012-07" db="EMBL/GenBank/DDBJ databases">
        <title>Genome of the Chinese tree shrew, a rising model animal genetically related to primates.</title>
        <authorList>
            <person name="Zhang G."/>
            <person name="Fan Y."/>
            <person name="Yao Y."/>
            <person name="Huang Z."/>
        </authorList>
    </citation>
    <scope>NUCLEOTIDE SEQUENCE [LARGE SCALE GENOMIC DNA]</scope>
</reference>